<gene>
    <name evidence="9" type="ORF">JM658_11065</name>
</gene>
<evidence type="ECO:0000256" key="7">
    <source>
        <dbReference type="ARBA" id="ARBA00023237"/>
    </source>
</evidence>
<dbReference type="Gene3D" id="2.40.160.60">
    <property type="entry name" value="Outer membrane protein transport protein (OMPP1/FadL/TodX)"/>
    <property type="match status" value="1"/>
</dbReference>
<evidence type="ECO:0000256" key="3">
    <source>
        <dbReference type="ARBA" id="ARBA00022452"/>
    </source>
</evidence>
<evidence type="ECO:0000256" key="8">
    <source>
        <dbReference type="SAM" id="SignalP"/>
    </source>
</evidence>
<dbReference type="InterPro" id="IPR005017">
    <property type="entry name" value="OMPP1/FadL/TodX"/>
</dbReference>
<name>A0ABS9J4P0_9FLAO</name>
<evidence type="ECO:0000256" key="5">
    <source>
        <dbReference type="ARBA" id="ARBA00022729"/>
    </source>
</evidence>
<keyword evidence="3" id="KW-1134">Transmembrane beta strand</keyword>
<protein>
    <submittedName>
        <fullName evidence="9">Outer membrane protein transport protein</fullName>
    </submittedName>
</protein>
<dbReference type="PANTHER" id="PTHR35093:SF8">
    <property type="entry name" value="OUTER MEMBRANE PROTEIN NMB0088-RELATED"/>
    <property type="match status" value="1"/>
</dbReference>
<keyword evidence="5 8" id="KW-0732">Signal</keyword>
<evidence type="ECO:0000313" key="10">
    <source>
        <dbReference type="Proteomes" id="UP000829517"/>
    </source>
</evidence>
<feature type="chain" id="PRO_5046899523" evidence="8">
    <location>
        <begin position="20"/>
        <end position="416"/>
    </location>
</feature>
<evidence type="ECO:0000256" key="4">
    <source>
        <dbReference type="ARBA" id="ARBA00022692"/>
    </source>
</evidence>
<sequence>MKKLTLLAMVLLTSALTYAGGYRISLQGQKQLAMGHTGVAVLNSSELVFFNPAGLTFLNERFTVSGGANAVFANISFQNEQYGWSTEADNPVSTPFNVYAAYKINDWASVGLGIYTPYGSGVEYPTDWEGSHLINDISLQAIFIQPTLSIKINDKVSIGGGPVYATGAVNFNRNIDRTTSNLEGERTNVTIDKSGITAWGYNLGLMVRPTNEFTLGINYRSEIEMNAENGEADFQNVPSGANLNGEFDNVTFNAALPLPAELTVGASYAITEKWLVAFDYNRAYWSSYEALDVIFSNGQESLNPRNYKNASTYRFGLQYAATNRFILRGGYYFDESPVQAGYFAPETPRNDSNNFTGGFSFKVSERFAIDASFLYIHFDEVDESYDYYQENGQNVPFEGTYKNNAFVPGLGVTYGF</sequence>
<evidence type="ECO:0000256" key="1">
    <source>
        <dbReference type="ARBA" id="ARBA00004571"/>
    </source>
</evidence>
<comment type="caution">
    <text evidence="9">The sequence shown here is derived from an EMBL/GenBank/DDBJ whole genome shotgun (WGS) entry which is preliminary data.</text>
</comment>
<keyword evidence="6" id="KW-0472">Membrane</keyword>
<dbReference type="Pfam" id="PF03349">
    <property type="entry name" value="Toluene_X"/>
    <property type="match status" value="1"/>
</dbReference>
<accession>A0ABS9J4P0</accession>
<feature type="signal peptide" evidence="8">
    <location>
        <begin position="1"/>
        <end position="19"/>
    </location>
</feature>
<evidence type="ECO:0000256" key="2">
    <source>
        <dbReference type="ARBA" id="ARBA00008163"/>
    </source>
</evidence>
<comment type="similarity">
    <text evidence="2">Belongs to the OmpP1/FadL family.</text>
</comment>
<proteinExistence type="inferred from homology"/>
<dbReference type="Proteomes" id="UP000829517">
    <property type="component" value="Unassembled WGS sequence"/>
</dbReference>
<dbReference type="EMBL" id="JAETXX010000007">
    <property type="protein sequence ID" value="MCF8715369.1"/>
    <property type="molecule type" value="Genomic_DNA"/>
</dbReference>
<evidence type="ECO:0000256" key="6">
    <source>
        <dbReference type="ARBA" id="ARBA00023136"/>
    </source>
</evidence>
<dbReference type="PANTHER" id="PTHR35093">
    <property type="entry name" value="OUTER MEMBRANE PROTEIN NMB0088-RELATED"/>
    <property type="match status" value="1"/>
</dbReference>
<dbReference type="RefSeq" id="WP_236959335.1">
    <property type="nucleotide sequence ID" value="NZ_JAETXX010000007.1"/>
</dbReference>
<keyword evidence="4" id="KW-0812">Transmembrane</keyword>
<comment type="subcellular location">
    <subcellularLocation>
        <location evidence="1">Cell outer membrane</location>
        <topology evidence="1">Multi-pass membrane protein</topology>
    </subcellularLocation>
</comment>
<evidence type="ECO:0000313" key="9">
    <source>
        <dbReference type="EMBL" id="MCF8715369.1"/>
    </source>
</evidence>
<reference evidence="9 10" key="1">
    <citation type="submission" date="2021-01" db="EMBL/GenBank/DDBJ databases">
        <title>Genome sequencing of Joostella atrarenae M1-2 (= KCTC 23194).</title>
        <authorList>
            <person name="Zakaria M.R."/>
            <person name="Lam M.Q."/>
            <person name="Chong C.S."/>
        </authorList>
    </citation>
    <scope>NUCLEOTIDE SEQUENCE [LARGE SCALE GENOMIC DNA]</scope>
    <source>
        <strain evidence="9 10">M1-2</strain>
    </source>
</reference>
<organism evidence="9 10">
    <name type="scientific">Joostella atrarenae</name>
    <dbReference type="NCBI Taxonomy" id="679257"/>
    <lineage>
        <taxon>Bacteria</taxon>
        <taxon>Pseudomonadati</taxon>
        <taxon>Bacteroidota</taxon>
        <taxon>Flavobacteriia</taxon>
        <taxon>Flavobacteriales</taxon>
        <taxon>Flavobacteriaceae</taxon>
        <taxon>Joostella</taxon>
    </lineage>
</organism>
<keyword evidence="10" id="KW-1185">Reference proteome</keyword>
<dbReference type="SUPFAM" id="SSF56935">
    <property type="entry name" value="Porins"/>
    <property type="match status" value="1"/>
</dbReference>
<keyword evidence="7" id="KW-0998">Cell outer membrane</keyword>